<dbReference type="InterPro" id="IPR036610">
    <property type="entry name" value="PEBP-like_sf"/>
</dbReference>
<dbReference type="PANTHER" id="PTHR11362">
    <property type="entry name" value="PHOSPHATIDYLETHANOLAMINE-BINDING PROTEIN"/>
    <property type="match status" value="1"/>
</dbReference>
<evidence type="ECO:0000313" key="2">
    <source>
        <dbReference type="Proteomes" id="UP001151582"/>
    </source>
</evidence>
<dbReference type="OrthoDB" id="2153661at2759"/>
<dbReference type="AlphaFoldDB" id="A0A9W8B373"/>
<proteinExistence type="predicted"/>
<dbReference type="GO" id="GO:0005840">
    <property type="term" value="C:ribosome"/>
    <property type="evidence" value="ECO:0007669"/>
    <property type="project" value="UniProtKB-KW"/>
</dbReference>
<keyword evidence="1" id="KW-0689">Ribosomal protein</keyword>
<dbReference type="Proteomes" id="UP001151582">
    <property type="component" value="Unassembled WGS sequence"/>
</dbReference>
<accession>A0A9W8B373</accession>
<dbReference type="EMBL" id="JANBQB010000780">
    <property type="protein sequence ID" value="KAJ1973666.1"/>
    <property type="molecule type" value="Genomic_DNA"/>
</dbReference>
<dbReference type="Gene3D" id="3.90.280.10">
    <property type="entry name" value="PEBP-like"/>
    <property type="match status" value="1"/>
</dbReference>
<dbReference type="Pfam" id="PF01161">
    <property type="entry name" value="PBP"/>
    <property type="match status" value="1"/>
</dbReference>
<dbReference type="CDD" id="cd00866">
    <property type="entry name" value="PEBP_euk"/>
    <property type="match status" value="1"/>
</dbReference>
<gene>
    <name evidence="1" type="primary">MRPL35</name>
    <name evidence="1" type="ORF">H4R34_004996</name>
</gene>
<organism evidence="1 2">
    <name type="scientific">Dimargaris verticillata</name>
    <dbReference type="NCBI Taxonomy" id="2761393"/>
    <lineage>
        <taxon>Eukaryota</taxon>
        <taxon>Fungi</taxon>
        <taxon>Fungi incertae sedis</taxon>
        <taxon>Zoopagomycota</taxon>
        <taxon>Kickxellomycotina</taxon>
        <taxon>Dimargaritomycetes</taxon>
        <taxon>Dimargaritales</taxon>
        <taxon>Dimargaritaceae</taxon>
        <taxon>Dimargaris</taxon>
    </lineage>
</organism>
<keyword evidence="1" id="KW-0687">Ribonucleoprotein</keyword>
<dbReference type="SUPFAM" id="SSF49777">
    <property type="entry name" value="PEBP-like"/>
    <property type="match status" value="1"/>
</dbReference>
<sequence>MLRSTRLISHAVRVLPNRTATPSLTAWSASVRLATNGVRFSSEVAYKPPALNVNPAYDSALAYLEGHKREQLAKADQIAQQIERLQQDPKTADTTSQVQGLKDQEYELRVDAMLYDSQVLWNFAHGQGDLTVPVYHYLAQQQFREEYLPVLMQRVTQMHVVPDLLPAGAVQPEFRVQMRYPSIQESFMAGVKLEPKDTLDTPSVSAMPFHIEPRLYTLALVDPDHPCQETQQYTERCHWLKTNVSLSVTQHSADAGNTILEYLPPHPALGTKHHRYVLMLLEQPLAGQSHLDLSSLTSSQRTFGTRALCAAHNLTLRGVTFFRAQYDEAVASVYQDILKMPNPVYGPKPQVDPRVQPDGRMFDRYKHY</sequence>
<keyword evidence="2" id="KW-1185">Reference proteome</keyword>
<protein>
    <submittedName>
        <fullName evidence="1">Mitochondrial 54S ribosomal protein YmL35</fullName>
    </submittedName>
</protein>
<dbReference type="InterPro" id="IPR035810">
    <property type="entry name" value="PEBP_euk"/>
</dbReference>
<dbReference type="Gene3D" id="1.20.58.1180">
    <property type="match status" value="1"/>
</dbReference>
<name>A0A9W8B373_9FUNG</name>
<dbReference type="PANTHER" id="PTHR11362:SF82">
    <property type="entry name" value="PHOSPHATIDYLETHANOLAMINE-BINDING PROTEIN 4"/>
    <property type="match status" value="1"/>
</dbReference>
<comment type="caution">
    <text evidence="1">The sequence shown here is derived from an EMBL/GenBank/DDBJ whole genome shotgun (WGS) entry which is preliminary data.</text>
</comment>
<evidence type="ECO:0000313" key="1">
    <source>
        <dbReference type="EMBL" id="KAJ1973666.1"/>
    </source>
</evidence>
<dbReference type="InterPro" id="IPR008914">
    <property type="entry name" value="PEBP"/>
</dbReference>
<reference evidence="1" key="1">
    <citation type="submission" date="2022-07" db="EMBL/GenBank/DDBJ databases">
        <title>Phylogenomic reconstructions and comparative analyses of Kickxellomycotina fungi.</title>
        <authorList>
            <person name="Reynolds N.K."/>
            <person name="Stajich J.E."/>
            <person name="Barry K."/>
            <person name="Grigoriev I.V."/>
            <person name="Crous P."/>
            <person name="Smith M.E."/>
        </authorList>
    </citation>
    <scope>NUCLEOTIDE SEQUENCE</scope>
    <source>
        <strain evidence="1">RSA 567</strain>
    </source>
</reference>